<protein>
    <submittedName>
        <fullName evidence="1">Uncharacterized protein</fullName>
    </submittedName>
</protein>
<comment type="caution">
    <text evidence="1">The sequence shown here is derived from an EMBL/GenBank/DDBJ whole genome shotgun (WGS) entry which is preliminary data.</text>
</comment>
<dbReference type="RefSeq" id="WP_221417792.1">
    <property type="nucleotide sequence ID" value="NZ_JACHMD010000001.1"/>
</dbReference>
<reference evidence="1 2" key="1">
    <citation type="submission" date="2020-08" db="EMBL/GenBank/DDBJ databases">
        <title>Sequencing the genomes of 1000 actinobacteria strains.</title>
        <authorList>
            <person name="Klenk H.-P."/>
        </authorList>
    </citation>
    <scope>NUCLEOTIDE SEQUENCE [LARGE SCALE GENOMIC DNA]</scope>
    <source>
        <strain evidence="1 2">DSM 24947</strain>
    </source>
</reference>
<proteinExistence type="predicted"/>
<dbReference type="EMBL" id="JACHMD010000001">
    <property type="protein sequence ID" value="MBB4665861.1"/>
    <property type="molecule type" value="Genomic_DNA"/>
</dbReference>
<organism evidence="1 2">
    <name type="scientific">Microbacterium marinum</name>
    <dbReference type="NCBI Taxonomy" id="421115"/>
    <lineage>
        <taxon>Bacteria</taxon>
        <taxon>Bacillati</taxon>
        <taxon>Actinomycetota</taxon>
        <taxon>Actinomycetes</taxon>
        <taxon>Micrococcales</taxon>
        <taxon>Microbacteriaceae</taxon>
        <taxon>Microbacterium</taxon>
    </lineage>
</organism>
<dbReference type="Proteomes" id="UP000573729">
    <property type="component" value="Unassembled WGS sequence"/>
</dbReference>
<evidence type="ECO:0000313" key="2">
    <source>
        <dbReference type="Proteomes" id="UP000573729"/>
    </source>
</evidence>
<accession>A0A7W7BNE6</accession>
<gene>
    <name evidence="1" type="ORF">BKA24_000570</name>
</gene>
<keyword evidence="2" id="KW-1185">Reference proteome</keyword>
<sequence length="49" mass="5219">MKEALLGSERNLRLANDKATALTVQKLTKGNPTMQAKFAELTASAEDAA</sequence>
<dbReference type="AlphaFoldDB" id="A0A7W7BNE6"/>
<evidence type="ECO:0000313" key="1">
    <source>
        <dbReference type="EMBL" id="MBB4665861.1"/>
    </source>
</evidence>
<name>A0A7W7BNE6_9MICO</name>